<feature type="repeat" description="PPR" evidence="3">
    <location>
        <begin position="289"/>
        <end position="323"/>
    </location>
</feature>
<dbReference type="Gramene" id="PRQ42698">
    <property type="protein sequence ID" value="PRQ42698"/>
    <property type="gene ID" value="RchiOBHm_Chr3g0460471"/>
</dbReference>
<dbReference type="Gene3D" id="1.25.40.10">
    <property type="entry name" value="Tetratricopeptide repeat domain"/>
    <property type="match status" value="3"/>
</dbReference>
<keyword evidence="2" id="KW-0677">Repeat</keyword>
<name>A0A2P6R8D0_ROSCH</name>
<dbReference type="InterPro" id="IPR011990">
    <property type="entry name" value="TPR-like_helical_dom_sf"/>
</dbReference>
<evidence type="ECO:0000313" key="5">
    <source>
        <dbReference type="Proteomes" id="UP000238479"/>
    </source>
</evidence>
<accession>A0A2P6R8D0</accession>
<dbReference type="PANTHER" id="PTHR46128:SF302">
    <property type="entry name" value="PENTACOTRIPEPTIDE-REPEAT REGION OF PRORP DOMAIN-CONTAINING PROTEIN"/>
    <property type="match status" value="1"/>
</dbReference>
<dbReference type="Proteomes" id="UP000238479">
    <property type="component" value="Chromosome 3"/>
</dbReference>
<dbReference type="Pfam" id="PF13041">
    <property type="entry name" value="PPR_2"/>
    <property type="match status" value="3"/>
</dbReference>
<feature type="repeat" description="PPR" evidence="3">
    <location>
        <begin position="324"/>
        <end position="358"/>
    </location>
</feature>
<sequence>MDLSLSLMPSPYPVSFKLVQTPSPYRSRYIRTQQGKLLIFTTLSCSARNLADKTHQTSPKDYGFHSHSEEPKLGFDEITSRLHVQSLVDRIRALHTGETSEILSIFEQDGCFRTISEFNDLLMALVVAKEFDIALSLYDEISSYCLVPDSSTFSIVITCYCEKNYLDEAKRVLVHMIENGFNPSVATMTFVIDSLCKKGRLQRALEVFEVMGRVGSKPTVQMYNCLLKGLCYVGRVEDAYEMLMKIKKGVVEPDIFTYTAVMDGFCKVGRTDEAMELLNEAVELGLIPDVVAFNTLFDGYCREGRAMEGLNVLKQMKERNCIPDYITYSTLLHGLLKWGKTRNALRIYKEMVEIGFEVDERLMNALVRGLCRRSSKEKDLLEDACELFEKLQNGVSDIEASTYGLMIQSLCMEKKIDDAMINLKQMMAVGYSPWMITFNKVIQTLCSEDKMIDAFVVLGTAYECDRVASRATYNLLIQKLNQHGNMLEACSVYGAALKRGLIPNKRPQQ</sequence>
<feature type="repeat" description="PPR" evidence="3">
    <location>
        <begin position="184"/>
        <end position="218"/>
    </location>
</feature>
<dbReference type="AlphaFoldDB" id="A0A2P6R8D0"/>
<feature type="repeat" description="PPR" evidence="3">
    <location>
        <begin position="399"/>
        <end position="433"/>
    </location>
</feature>
<evidence type="ECO:0000256" key="1">
    <source>
        <dbReference type="ARBA" id="ARBA00007626"/>
    </source>
</evidence>
<dbReference type="InterPro" id="IPR050872">
    <property type="entry name" value="PPR_P_subfamily"/>
</dbReference>
<feature type="repeat" description="PPR" evidence="3">
    <location>
        <begin position="219"/>
        <end position="253"/>
    </location>
</feature>
<feature type="repeat" description="PPR" evidence="3">
    <location>
        <begin position="469"/>
        <end position="503"/>
    </location>
</feature>
<dbReference type="OMA" id="IMIRCHC"/>
<dbReference type="EMBL" id="PDCK01000041">
    <property type="protein sequence ID" value="PRQ42698.1"/>
    <property type="molecule type" value="Genomic_DNA"/>
</dbReference>
<gene>
    <name evidence="4" type="ORF">RchiOBHm_Chr3g0460471</name>
</gene>
<comment type="caution">
    <text evidence="4">The sequence shown here is derived from an EMBL/GenBank/DDBJ whole genome shotgun (WGS) entry which is preliminary data.</text>
</comment>
<dbReference type="OrthoDB" id="185373at2759"/>
<dbReference type="NCBIfam" id="TIGR00756">
    <property type="entry name" value="PPR"/>
    <property type="match status" value="7"/>
</dbReference>
<dbReference type="STRING" id="74649.A0A2P6R8D0"/>
<dbReference type="Pfam" id="PF01535">
    <property type="entry name" value="PPR"/>
    <property type="match status" value="2"/>
</dbReference>
<dbReference type="PROSITE" id="PS51375">
    <property type="entry name" value="PPR"/>
    <property type="match status" value="8"/>
</dbReference>
<feature type="repeat" description="PPR" evidence="3">
    <location>
        <begin position="149"/>
        <end position="183"/>
    </location>
</feature>
<feature type="repeat" description="PPR" evidence="3">
    <location>
        <begin position="254"/>
        <end position="288"/>
    </location>
</feature>
<dbReference type="InterPro" id="IPR002885">
    <property type="entry name" value="PPR_rpt"/>
</dbReference>
<organism evidence="4 5">
    <name type="scientific">Rosa chinensis</name>
    <name type="common">China rose</name>
    <dbReference type="NCBI Taxonomy" id="74649"/>
    <lineage>
        <taxon>Eukaryota</taxon>
        <taxon>Viridiplantae</taxon>
        <taxon>Streptophyta</taxon>
        <taxon>Embryophyta</taxon>
        <taxon>Tracheophyta</taxon>
        <taxon>Spermatophyta</taxon>
        <taxon>Magnoliopsida</taxon>
        <taxon>eudicotyledons</taxon>
        <taxon>Gunneridae</taxon>
        <taxon>Pentapetalae</taxon>
        <taxon>rosids</taxon>
        <taxon>fabids</taxon>
        <taxon>Rosales</taxon>
        <taxon>Rosaceae</taxon>
        <taxon>Rosoideae</taxon>
        <taxon>Rosoideae incertae sedis</taxon>
        <taxon>Rosa</taxon>
    </lineage>
</organism>
<dbReference type="SUPFAM" id="SSF48452">
    <property type="entry name" value="TPR-like"/>
    <property type="match status" value="1"/>
</dbReference>
<comment type="similarity">
    <text evidence="1">Belongs to the PPR family. P subfamily.</text>
</comment>
<reference evidence="4 5" key="1">
    <citation type="journal article" date="2018" name="Nat. Genet.">
        <title>The Rosa genome provides new insights in the design of modern roses.</title>
        <authorList>
            <person name="Bendahmane M."/>
        </authorList>
    </citation>
    <scope>NUCLEOTIDE SEQUENCE [LARGE SCALE GENOMIC DNA]</scope>
    <source>
        <strain evidence="5">cv. Old Blush</strain>
    </source>
</reference>
<evidence type="ECO:0000256" key="2">
    <source>
        <dbReference type="ARBA" id="ARBA00022737"/>
    </source>
</evidence>
<protein>
    <submittedName>
        <fullName evidence="4">Putative tetratricopeptide-like helical domain-containing protein</fullName>
    </submittedName>
</protein>
<keyword evidence="5" id="KW-1185">Reference proteome</keyword>
<evidence type="ECO:0000313" key="4">
    <source>
        <dbReference type="EMBL" id="PRQ42698.1"/>
    </source>
</evidence>
<evidence type="ECO:0000256" key="3">
    <source>
        <dbReference type="PROSITE-ProRule" id="PRU00708"/>
    </source>
</evidence>
<dbReference type="PANTHER" id="PTHR46128">
    <property type="entry name" value="MITOCHONDRIAL GROUP I INTRON SPLICING FACTOR CCM1"/>
    <property type="match status" value="1"/>
</dbReference>
<proteinExistence type="inferred from homology"/>